<evidence type="ECO:0000313" key="2">
    <source>
        <dbReference type="Proteomes" id="UP000054481"/>
    </source>
</evidence>
<dbReference type="PANTHER" id="PTHR15396">
    <property type="entry name" value="RIBONUCLEASE P PROTEIN SUBUNIT P40"/>
    <property type="match status" value="1"/>
</dbReference>
<dbReference type="GO" id="GO:0000171">
    <property type="term" value="F:ribonuclease MRP activity"/>
    <property type="evidence" value="ECO:0007669"/>
    <property type="project" value="TreeGrafter"/>
</dbReference>
<dbReference type="AlphaFoldDB" id="A0A0F7ZYY1"/>
<protein>
    <submittedName>
        <fullName evidence="1">Uncharacterized protein</fullName>
    </submittedName>
</protein>
<name>A0A0F7ZYY1_9HYPO</name>
<dbReference type="GO" id="GO:0030681">
    <property type="term" value="C:multimeric ribonuclease P complex"/>
    <property type="evidence" value="ECO:0007669"/>
    <property type="project" value="TreeGrafter"/>
</dbReference>
<dbReference type="EMBL" id="KQ030536">
    <property type="protein sequence ID" value="KJZ73262.1"/>
    <property type="molecule type" value="Genomic_DNA"/>
</dbReference>
<reference evidence="1 2" key="1">
    <citation type="journal article" date="2014" name="Genome Biol. Evol.">
        <title>Comparative genomics and transcriptomics analyses reveal divergent lifestyle features of nematode endoparasitic fungus Hirsutella minnesotensis.</title>
        <authorList>
            <person name="Lai Y."/>
            <person name="Liu K."/>
            <person name="Zhang X."/>
            <person name="Zhang X."/>
            <person name="Li K."/>
            <person name="Wang N."/>
            <person name="Shu C."/>
            <person name="Wu Y."/>
            <person name="Wang C."/>
            <person name="Bushley K.E."/>
            <person name="Xiang M."/>
            <person name="Liu X."/>
        </authorList>
    </citation>
    <scope>NUCLEOTIDE SEQUENCE [LARGE SCALE GENOMIC DNA]</scope>
    <source>
        <strain evidence="1 2">3608</strain>
    </source>
</reference>
<dbReference type="GO" id="GO:0000172">
    <property type="term" value="C:ribonuclease MRP complex"/>
    <property type="evidence" value="ECO:0007669"/>
    <property type="project" value="TreeGrafter"/>
</dbReference>
<dbReference type="GO" id="GO:0004526">
    <property type="term" value="F:ribonuclease P activity"/>
    <property type="evidence" value="ECO:0007669"/>
    <property type="project" value="TreeGrafter"/>
</dbReference>
<dbReference type="GO" id="GO:0001682">
    <property type="term" value="P:tRNA 5'-leader removal"/>
    <property type="evidence" value="ECO:0007669"/>
    <property type="project" value="InterPro"/>
</dbReference>
<evidence type="ECO:0000313" key="1">
    <source>
        <dbReference type="EMBL" id="KJZ73262.1"/>
    </source>
</evidence>
<dbReference type="GO" id="GO:0000447">
    <property type="term" value="P:endonucleolytic cleavage in ITS1 to separate SSU-rRNA from 5.8S rRNA and LSU-rRNA from tricistronic rRNA transcript (SSU-rRNA, 5.8S rRNA, LSU-rRNA)"/>
    <property type="evidence" value="ECO:0007669"/>
    <property type="project" value="TreeGrafter"/>
</dbReference>
<dbReference type="Proteomes" id="UP000054481">
    <property type="component" value="Unassembled WGS sequence"/>
</dbReference>
<gene>
    <name evidence="1" type="ORF">HIM_07266</name>
</gene>
<sequence>MGHVDPKQPPHRSKPWTAISSREFIHKVDLIAPQECYSILQKLLEQRQRPVYARVTMTLGQWLQEDILADCVKKGDTWIMSEGCRTTHNTFEIRQGILEMYLDKATYERAGLPGKPYGPKGNRGCKPRWIVTHDLTSPSMVRGKRGFDRLLYACENVFGNPLNWLVCNAVMTATSLALEKYSPVQHNVEPNILENRVVSQVELAIPNPILAQGDRAGLEESATGLYEWLSLIRLQSPRANFGDDIDPFLSRYRNPGEKGEKSHVVTMSWQGFFSAPWVRHLLVDILEACSPQIWFSISVTSFARNIPGNSSDLTLLKPSGSSGEYLMWEVRSLD</sequence>
<proteinExistence type="predicted"/>
<organism evidence="1 2">
    <name type="scientific">Hirsutella minnesotensis 3608</name>
    <dbReference type="NCBI Taxonomy" id="1043627"/>
    <lineage>
        <taxon>Eukaryota</taxon>
        <taxon>Fungi</taxon>
        <taxon>Dikarya</taxon>
        <taxon>Ascomycota</taxon>
        <taxon>Pezizomycotina</taxon>
        <taxon>Sordariomycetes</taxon>
        <taxon>Hypocreomycetidae</taxon>
        <taxon>Hypocreales</taxon>
        <taxon>Ophiocordycipitaceae</taxon>
        <taxon>Hirsutella</taxon>
    </lineage>
</organism>
<accession>A0A0F7ZYY1</accession>
<dbReference type="OrthoDB" id="63112at2759"/>
<dbReference type="InterPro" id="IPR013893">
    <property type="entry name" value="RNase_P_Rpp40"/>
</dbReference>
<dbReference type="Pfam" id="PF08584">
    <property type="entry name" value="Ribonuc_P_40"/>
    <property type="match status" value="1"/>
</dbReference>
<keyword evidence="2" id="KW-1185">Reference proteome</keyword>
<dbReference type="PANTHER" id="PTHR15396:SF1">
    <property type="entry name" value="RIBONUCLEASE P PROTEIN SUBUNIT P40"/>
    <property type="match status" value="1"/>
</dbReference>